<feature type="domain" description="Ferrous iron transporter FeoA-like" evidence="4">
    <location>
        <begin position="264"/>
        <end position="338"/>
    </location>
</feature>
<evidence type="ECO:0000256" key="3">
    <source>
        <dbReference type="ARBA" id="ARBA00023004"/>
    </source>
</evidence>
<name>A0A1F6C383_HANXR</name>
<dbReference type="GO" id="GO:0046983">
    <property type="term" value="F:protein dimerization activity"/>
    <property type="evidence" value="ECO:0007669"/>
    <property type="project" value="InterPro"/>
</dbReference>
<evidence type="ECO:0000259" key="4">
    <source>
        <dbReference type="SMART" id="SM00899"/>
    </source>
</evidence>
<dbReference type="Gene3D" id="2.30.30.90">
    <property type="match status" value="1"/>
</dbReference>
<dbReference type="InterPro" id="IPR036388">
    <property type="entry name" value="WH-like_DNA-bd_sf"/>
</dbReference>
<keyword evidence="3" id="KW-0408">Iron</keyword>
<protein>
    <recommendedName>
        <fullName evidence="4">Ferrous iron transporter FeoA-like domain-containing protein</fullName>
    </recommendedName>
</protein>
<organism evidence="5 6">
    <name type="scientific">Handelsmanbacteria sp. (strain RIFCSPLOWO2_12_FULL_64_10)</name>
    <dbReference type="NCBI Taxonomy" id="1817868"/>
    <lineage>
        <taxon>Bacteria</taxon>
        <taxon>Candidatus Handelsmaniibacteriota</taxon>
    </lineage>
</organism>
<dbReference type="InterPro" id="IPR001367">
    <property type="entry name" value="Fe_dep_repressor"/>
</dbReference>
<dbReference type="InterPro" id="IPR050536">
    <property type="entry name" value="DtxR_MntR_Metal-Reg"/>
</dbReference>
<dbReference type="SMART" id="SM00899">
    <property type="entry name" value="FeoA"/>
    <property type="match status" value="2"/>
</dbReference>
<evidence type="ECO:0000256" key="1">
    <source>
        <dbReference type="ARBA" id="ARBA00004496"/>
    </source>
</evidence>
<dbReference type="AlphaFoldDB" id="A0A1F6C383"/>
<dbReference type="InterPro" id="IPR036421">
    <property type="entry name" value="Fe_dep_repressor_sf"/>
</dbReference>
<evidence type="ECO:0000256" key="2">
    <source>
        <dbReference type="ARBA" id="ARBA00011738"/>
    </source>
</evidence>
<reference evidence="5 6" key="1">
    <citation type="journal article" date="2016" name="Nat. Commun.">
        <title>Thousands of microbial genomes shed light on interconnected biogeochemical processes in an aquifer system.</title>
        <authorList>
            <person name="Anantharaman K."/>
            <person name="Brown C.T."/>
            <person name="Hug L.A."/>
            <person name="Sharon I."/>
            <person name="Castelle C.J."/>
            <person name="Probst A.J."/>
            <person name="Thomas B.C."/>
            <person name="Singh A."/>
            <person name="Wilkins M.J."/>
            <person name="Karaoz U."/>
            <person name="Brodie E.L."/>
            <person name="Williams K.H."/>
            <person name="Hubbard S.S."/>
            <person name="Banfield J.F."/>
        </authorList>
    </citation>
    <scope>NUCLEOTIDE SEQUENCE [LARGE SCALE GENOMIC DNA]</scope>
    <source>
        <strain evidence="6">RIFCSPLOWO2_12_FULL_64_10</strain>
    </source>
</reference>
<dbReference type="SMART" id="SM00529">
    <property type="entry name" value="HTH_DTXR"/>
    <property type="match status" value="1"/>
</dbReference>
<dbReference type="GO" id="GO:0005737">
    <property type="term" value="C:cytoplasm"/>
    <property type="evidence" value="ECO:0007669"/>
    <property type="project" value="UniProtKB-SubCell"/>
</dbReference>
<dbReference type="GO" id="GO:0046914">
    <property type="term" value="F:transition metal ion binding"/>
    <property type="evidence" value="ECO:0007669"/>
    <property type="project" value="InterPro"/>
</dbReference>
<proteinExistence type="predicted"/>
<feature type="domain" description="Ferrous iron transporter FeoA-like" evidence="4">
    <location>
        <begin position="180"/>
        <end position="251"/>
    </location>
</feature>
<dbReference type="InterPro" id="IPR007167">
    <property type="entry name" value="Fe-transptr_FeoA-like"/>
</dbReference>
<dbReference type="PANTHER" id="PTHR33238:SF11">
    <property type="entry name" value="TRANSCRIPTIONAL REGULATOR MNTR"/>
    <property type="match status" value="1"/>
</dbReference>
<dbReference type="EMBL" id="MFKF01000433">
    <property type="protein sequence ID" value="OGG43518.1"/>
    <property type="molecule type" value="Genomic_DNA"/>
</dbReference>
<evidence type="ECO:0000313" key="5">
    <source>
        <dbReference type="EMBL" id="OGG43518.1"/>
    </source>
</evidence>
<evidence type="ECO:0000313" key="6">
    <source>
        <dbReference type="Proteomes" id="UP000178606"/>
    </source>
</evidence>
<comment type="caution">
    <text evidence="5">The sequence shown here is derived from an EMBL/GenBank/DDBJ whole genome shotgun (WGS) entry which is preliminary data.</text>
</comment>
<dbReference type="PANTHER" id="PTHR33238">
    <property type="entry name" value="IRON (METAL) DEPENDENT REPRESSOR, DTXR FAMILY"/>
    <property type="match status" value="1"/>
</dbReference>
<dbReference type="SUPFAM" id="SSF46785">
    <property type="entry name" value="Winged helix' DNA-binding domain"/>
    <property type="match status" value="1"/>
</dbReference>
<gene>
    <name evidence="5" type="ORF">A3F84_29605</name>
</gene>
<sequence>MIDPLNSLLTVALIAVAAYLLFRPTHGYFWRWRRVRRMTERVLIEDALKHLYDFEYRGGTPTVQSLSGALAISGNLAAELLARLEAQELLRSEGEGFRLTPAGRDYALRIVRVHRLWERYLSDETGVKEADWHGEAEYREHDLSPAQADALAEQMGHPIYDPHGDPIPTASGEIAPRRGQPLTTLPVGELAAVVHIEDEPEAVYAQLVAEGLNPGMRVQVSEVSPERIRFWGDGDEHVLAPVVAANISVVPLPREQEMEEGPFEPLSALRPGEKGAVVRISRACRGLERRRLLDLGILPGTVIEAEMRSPGGDPTAYRIRGALFALREEQANHIYIARQ</sequence>
<dbReference type="InterPro" id="IPR038157">
    <property type="entry name" value="FeoA_core_dom"/>
</dbReference>
<dbReference type="GO" id="GO:0003700">
    <property type="term" value="F:DNA-binding transcription factor activity"/>
    <property type="evidence" value="ECO:0007669"/>
    <property type="project" value="InterPro"/>
</dbReference>
<dbReference type="Proteomes" id="UP000178606">
    <property type="component" value="Unassembled WGS sequence"/>
</dbReference>
<comment type="subunit">
    <text evidence="2">Homodimer.</text>
</comment>
<comment type="subcellular location">
    <subcellularLocation>
        <location evidence="1">Cytoplasm</location>
    </subcellularLocation>
</comment>
<dbReference type="InterPro" id="IPR036390">
    <property type="entry name" value="WH_DNA-bd_sf"/>
</dbReference>
<dbReference type="SUPFAM" id="SSF47979">
    <property type="entry name" value="Iron-dependent repressor protein, dimerization domain"/>
    <property type="match status" value="1"/>
</dbReference>
<dbReference type="SUPFAM" id="SSF50037">
    <property type="entry name" value="C-terminal domain of transcriptional repressors"/>
    <property type="match status" value="1"/>
</dbReference>
<dbReference type="Pfam" id="PF04023">
    <property type="entry name" value="FeoA"/>
    <property type="match status" value="1"/>
</dbReference>
<dbReference type="InterPro" id="IPR022689">
    <property type="entry name" value="Iron_dep_repressor"/>
</dbReference>
<dbReference type="Pfam" id="PF02742">
    <property type="entry name" value="Fe_dep_repr_C"/>
    <property type="match status" value="1"/>
</dbReference>
<accession>A0A1F6C383</accession>
<dbReference type="InterPro" id="IPR008988">
    <property type="entry name" value="Transcriptional_repressor_C"/>
</dbReference>
<dbReference type="Gene3D" id="1.10.10.10">
    <property type="entry name" value="Winged helix-like DNA-binding domain superfamily/Winged helix DNA-binding domain"/>
    <property type="match status" value="1"/>
</dbReference>